<keyword evidence="2" id="KW-1185">Reference proteome</keyword>
<name>A0A7K1KJC6_9BACT</name>
<evidence type="ECO:0000313" key="1">
    <source>
        <dbReference type="EMBL" id="MUM76091.1"/>
    </source>
</evidence>
<dbReference type="GO" id="GO:0003913">
    <property type="term" value="F:DNA photolyase activity"/>
    <property type="evidence" value="ECO:0007669"/>
    <property type="project" value="TreeGrafter"/>
</dbReference>
<reference evidence="1 2" key="1">
    <citation type="submission" date="2019-11" db="EMBL/GenBank/DDBJ databases">
        <title>Pseudodesulfovibrio alkaliphilus, sp. nov., an alkaliphilic sulfate-reducing bacteria from mud volcano of Taman peninsula, Russia.</title>
        <authorList>
            <person name="Frolova A."/>
            <person name="Merkel A.Y."/>
            <person name="Slobodkin A.I."/>
        </authorList>
    </citation>
    <scope>NUCLEOTIDE SEQUENCE [LARGE SCALE GENOMIC DNA]</scope>
    <source>
        <strain evidence="1 2">F-1</strain>
    </source>
</reference>
<proteinExistence type="predicted"/>
<dbReference type="PANTHER" id="PTHR37822:SF2">
    <property type="entry name" value="SPORE PHOTOPRODUCT LYASE"/>
    <property type="match status" value="1"/>
</dbReference>
<dbReference type="Proteomes" id="UP000461162">
    <property type="component" value="Unassembled WGS sequence"/>
</dbReference>
<dbReference type="GO" id="GO:0051539">
    <property type="term" value="F:4 iron, 4 sulfur cluster binding"/>
    <property type="evidence" value="ECO:0007669"/>
    <property type="project" value="TreeGrafter"/>
</dbReference>
<dbReference type="InterPro" id="IPR049539">
    <property type="entry name" value="SPL"/>
</dbReference>
<dbReference type="GO" id="GO:1904047">
    <property type="term" value="F:S-adenosyl-L-methionine binding"/>
    <property type="evidence" value="ECO:0007669"/>
    <property type="project" value="TreeGrafter"/>
</dbReference>
<dbReference type="Pfam" id="PF20903">
    <property type="entry name" value="SPL"/>
    <property type="match status" value="1"/>
</dbReference>
<sequence length="379" mass="43242">MTDPAQLPPHLRRIAQVFVDESMADSPLARRVRKRLAASTHAQVPWTVVPAGTDRVLFDQGDAQALYLKDYKGKFLRFCPGTRAYHCCAYRIIHIGENCPMACSYCILQAYFQDRVLKIWANQDDLFTQLADAFGADRTTRFRVGTGEFTDSLALEHLTGYSRDLVSFLNDHENVVLELKSKVVDLSWMDAAKRTDRVLPAWSLNAPFINEHEEFHVSTLTQRLKAARICAQAGFRVCLHFDPIIHFPGWREGYARTIDMIFDYLTPSQIAYMSLGSFRCMPQLTPIIADNFPQATYIYNEFVPGLDGKARLLRPLRLEQFAFMVNRLRGHGMNRQLYFCMESSEVWQQVLGYTPKDLGGLANHLMTRAFGAQRGKEPA</sequence>
<dbReference type="SUPFAM" id="SSF102114">
    <property type="entry name" value="Radical SAM enzymes"/>
    <property type="match status" value="1"/>
</dbReference>
<dbReference type="Gene3D" id="3.80.30.30">
    <property type="match status" value="1"/>
</dbReference>
<gene>
    <name evidence="1" type="ORF">GKC30_00405</name>
</gene>
<dbReference type="PANTHER" id="PTHR37822">
    <property type="entry name" value="SPORE PHOTOPRODUCT LYASE-RELATED"/>
    <property type="match status" value="1"/>
</dbReference>
<dbReference type="RefSeq" id="WP_155931445.1">
    <property type="nucleotide sequence ID" value="NZ_WODC01000001.1"/>
</dbReference>
<dbReference type="InterPro" id="IPR058240">
    <property type="entry name" value="rSAM_sf"/>
</dbReference>
<accession>A0A7K1KJC6</accession>
<dbReference type="EMBL" id="WODC01000001">
    <property type="protein sequence ID" value="MUM76091.1"/>
    <property type="molecule type" value="Genomic_DNA"/>
</dbReference>
<organism evidence="1 2">
    <name type="scientific">Pseudodesulfovibrio alkaliphilus</name>
    <dbReference type="NCBI Taxonomy" id="2661613"/>
    <lineage>
        <taxon>Bacteria</taxon>
        <taxon>Pseudomonadati</taxon>
        <taxon>Thermodesulfobacteriota</taxon>
        <taxon>Desulfovibrionia</taxon>
        <taxon>Desulfovibrionales</taxon>
        <taxon>Desulfovibrionaceae</taxon>
    </lineage>
</organism>
<dbReference type="AlphaFoldDB" id="A0A7K1KJC6"/>
<protein>
    <submittedName>
        <fullName evidence="1">Radical SAM protein</fullName>
    </submittedName>
</protein>
<evidence type="ECO:0000313" key="2">
    <source>
        <dbReference type="Proteomes" id="UP000461162"/>
    </source>
</evidence>
<comment type="caution">
    <text evidence="1">The sequence shown here is derived from an EMBL/GenBank/DDBJ whole genome shotgun (WGS) entry which is preliminary data.</text>
</comment>
<dbReference type="Gene3D" id="3.40.50.12110">
    <property type="match status" value="1"/>
</dbReference>
<dbReference type="GO" id="GO:0042601">
    <property type="term" value="C:endospore-forming forespore"/>
    <property type="evidence" value="ECO:0007669"/>
    <property type="project" value="TreeGrafter"/>
</dbReference>